<gene>
    <name evidence="2" type="ORF">ABE28_009100</name>
</gene>
<dbReference type="OrthoDB" id="2931716at2"/>
<organism evidence="2 3">
    <name type="scientific">Peribacillus muralis</name>
    <dbReference type="NCBI Taxonomy" id="264697"/>
    <lineage>
        <taxon>Bacteria</taxon>
        <taxon>Bacillati</taxon>
        <taxon>Bacillota</taxon>
        <taxon>Bacilli</taxon>
        <taxon>Bacillales</taxon>
        <taxon>Bacillaceae</taxon>
        <taxon>Peribacillus</taxon>
    </lineage>
</organism>
<protein>
    <submittedName>
        <fullName evidence="2">Uncharacterized protein</fullName>
    </submittedName>
</protein>
<proteinExistence type="predicted"/>
<dbReference type="Proteomes" id="UP000077926">
    <property type="component" value="Chromosome"/>
</dbReference>
<keyword evidence="1" id="KW-1133">Transmembrane helix</keyword>
<keyword evidence="1" id="KW-0472">Membrane</keyword>
<evidence type="ECO:0000256" key="1">
    <source>
        <dbReference type="SAM" id="Phobius"/>
    </source>
</evidence>
<reference evidence="2 3" key="1">
    <citation type="submission" date="2016-08" db="EMBL/GenBank/DDBJ databases">
        <title>Complete genome sequence of Bacillus muralis G25-68, a strain with toxicity to nematodes.</title>
        <authorList>
            <person name="Zheng Z."/>
        </authorList>
    </citation>
    <scope>NUCLEOTIDE SEQUENCE [LARGE SCALE GENOMIC DNA]</scope>
    <source>
        <strain evidence="2 3">G25-68</strain>
    </source>
</reference>
<evidence type="ECO:0000313" key="3">
    <source>
        <dbReference type="Proteomes" id="UP000077926"/>
    </source>
</evidence>
<feature type="transmembrane region" description="Helical" evidence="1">
    <location>
        <begin position="35"/>
        <end position="52"/>
    </location>
</feature>
<feature type="transmembrane region" description="Helical" evidence="1">
    <location>
        <begin position="6"/>
        <end position="23"/>
    </location>
</feature>
<evidence type="ECO:0000313" key="2">
    <source>
        <dbReference type="EMBL" id="AOH54509.1"/>
    </source>
</evidence>
<dbReference type="EMBL" id="CP017080">
    <property type="protein sequence ID" value="AOH54509.1"/>
    <property type="molecule type" value="Genomic_DNA"/>
</dbReference>
<dbReference type="KEGG" id="bmur:ABE28_009100"/>
<dbReference type="AlphaFoldDB" id="A0A1B3XMR4"/>
<accession>A0A1B3XMR4</accession>
<keyword evidence="3" id="KW-1185">Reference proteome</keyword>
<name>A0A1B3XMR4_9BACI</name>
<dbReference type="RefSeq" id="WP_064465788.1">
    <property type="nucleotide sequence ID" value="NZ_CP017080.1"/>
</dbReference>
<dbReference type="STRING" id="264697.ABE28_009100"/>
<keyword evidence="1" id="KW-0812">Transmembrane</keyword>
<sequence>MDPFTFGMVFTGLTGGSLMGIALLDKGGVKINEDLLILVLEIAKYGSILYLLKKLSMLFL</sequence>